<name>A0A2W1NCP1_9FLAO</name>
<evidence type="ECO:0000313" key="2">
    <source>
        <dbReference type="Proteomes" id="UP000249248"/>
    </source>
</evidence>
<dbReference type="AlphaFoldDB" id="A0A2W1NCP1"/>
<evidence type="ECO:0008006" key="3">
    <source>
        <dbReference type="Google" id="ProtNLM"/>
    </source>
</evidence>
<sequence length="338" mass="38796">MKKIIPFLLLFVLIGLGVYTYFLLNTEKSSLSKNALSDFAIKDTASITRIVISSSMGDKVDFAKKDGKWQYIDGACIQQHMIHNFLETIKYIAVKAPVPKGAVENVTKQTLGQHKKLEIYVDGKLAKTWYIGSATADHYGTYMILENEGEGISPEPFITFMPNVYGNLADQFSIRKKDYECSGIFNYDLKNIKRIEVVVHQDSSVNFEVGINGENIFELTNNTKPVSDFDTTKIRSFVANFKKMHYDTKEPIMPLVLRDSILNSAPYYTVTVTDKNGVENTMITYLKPIEFEKYDYNGDLIIYDQTNLFAVIRKDQFVEIQYFVFDKIFKDVNYFKIK</sequence>
<keyword evidence="2" id="KW-1185">Reference proteome</keyword>
<dbReference type="Proteomes" id="UP000249248">
    <property type="component" value="Unassembled WGS sequence"/>
</dbReference>
<evidence type="ECO:0000313" key="1">
    <source>
        <dbReference type="EMBL" id="PZE16843.1"/>
    </source>
</evidence>
<proteinExistence type="predicted"/>
<comment type="caution">
    <text evidence="1">The sequence shown here is derived from an EMBL/GenBank/DDBJ whole genome shotgun (WGS) entry which is preliminary data.</text>
</comment>
<protein>
    <recommendedName>
        <fullName evidence="3">DUF4340 domain-containing protein</fullName>
    </recommendedName>
</protein>
<accession>A0A2W1NCP1</accession>
<reference evidence="1 2" key="1">
    <citation type="submission" date="2018-06" db="EMBL/GenBank/DDBJ databases">
        <title>The draft genome sequence of Crocinitomix sp. SM1701.</title>
        <authorList>
            <person name="Zhang X."/>
        </authorList>
    </citation>
    <scope>NUCLEOTIDE SEQUENCE [LARGE SCALE GENOMIC DNA]</scope>
    <source>
        <strain evidence="1 2">SM1701</strain>
    </source>
</reference>
<dbReference type="OrthoDB" id="931346at2"/>
<dbReference type="RefSeq" id="WP_111063452.1">
    <property type="nucleotide sequence ID" value="NZ_JBHUCU010000007.1"/>
</dbReference>
<dbReference type="EMBL" id="QKSB01000006">
    <property type="protein sequence ID" value="PZE16843.1"/>
    <property type="molecule type" value="Genomic_DNA"/>
</dbReference>
<organism evidence="1 2">
    <name type="scientific">Putridiphycobacter roseus</name>
    <dbReference type="NCBI Taxonomy" id="2219161"/>
    <lineage>
        <taxon>Bacteria</taxon>
        <taxon>Pseudomonadati</taxon>
        <taxon>Bacteroidota</taxon>
        <taxon>Flavobacteriia</taxon>
        <taxon>Flavobacteriales</taxon>
        <taxon>Crocinitomicaceae</taxon>
        <taxon>Putridiphycobacter</taxon>
    </lineage>
</organism>
<gene>
    <name evidence="1" type="ORF">DNU06_11340</name>
</gene>